<name>A0A6J4IHM1_9BACT</name>
<protein>
    <submittedName>
        <fullName evidence="2">Uncharacterized protein</fullName>
    </submittedName>
</protein>
<proteinExistence type="predicted"/>
<reference evidence="2" key="1">
    <citation type="submission" date="2020-02" db="EMBL/GenBank/DDBJ databases">
        <authorList>
            <person name="Meier V. D."/>
        </authorList>
    </citation>
    <scope>NUCLEOTIDE SEQUENCE</scope>
    <source>
        <strain evidence="2">AVDCRST_MAG95</strain>
    </source>
</reference>
<feature type="compositionally biased region" description="Basic and acidic residues" evidence="1">
    <location>
        <begin position="14"/>
        <end position="24"/>
    </location>
</feature>
<evidence type="ECO:0000256" key="1">
    <source>
        <dbReference type="SAM" id="MobiDB-lite"/>
    </source>
</evidence>
<dbReference type="EMBL" id="CADCTJ010000597">
    <property type="protein sequence ID" value="CAA9251950.1"/>
    <property type="molecule type" value="Genomic_DNA"/>
</dbReference>
<organism evidence="2">
    <name type="scientific">uncultured Adhaeribacter sp</name>
    <dbReference type="NCBI Taxonomy" id="448109"/>
    <lineage>
        <taxon>Bacteria</taxon>
        <taxon>Pseudomonadati</taxon>
        <taxon>Bacteroidota</taxon>
        <taxon>Cytophagia</taxon>
        <taxon>Cytophagales</taxon>
        <taxon>Hymenobacteraceae</taxon>
        <taxon>Adhaeribacter</taxon>
        <taxon>environmental samples</taxon>
    </lineage>
</organism>
<evidence type="ECO:0000313" key="2">
    <source>
        <dbReference type="EMBL" id="CAA9251950.1"/>
    </source>
</evidence>
<feature type="region of interest" description="Disordered" evidence="1">
    <location>
        <begin position="1"/>
        <end position="29"/>
    </location>
</feature>
<sequence length="41" mass="4656">MITISRGLAYAGRRPADKNHEQGRSRQHKYILELNGSTCKV</sequence>
<gene>
    <name evidence="2" type="ORF">AVDCRST_MAG95-1915</name>
</gene>
<accession>A0A6J4IHM1</accession>
<dbReference type="AlphaFoldDB" id="A0A6J4IHM1"/>